<gene>
    <name evidence="8" type="ORF">MERGE_002828</name>
</gene>
<dbReference type="FunFam" id="3.40.50.10130:FF:000001">
    <property type="entry name" value="DNA excision repair protein ERCC-1"/>
    <property type="match status" value="1"/>
</dbReference>
<keyword evidence="4" id="KW-0238">DNA-binding</keyword>
<dbReference type="CDD" id="cd22325">
    <property type="entry name" value="ERCC1_C-like"/>
    <property type="match status" value="1"/>
</dbReference>
<name>A0A899FYX3_9ASCO</name>
<dbReference type="NCBIfam" id="TIGR00597">
    <property type="entry name" value="rad10"/>
    <property type="match status" value="1"/>
</dbReference>
<keyword evidence="5" id="KW-0234">DNA repair</keyword>
<dbReference type="InterPro" id="IPR011335">
    <property type="entry name" value="Restrct_endonuc-II-like"/>
</dbReference>
<dbReference type="GO" id="GO:0003697">
    <property type="term" value="F:single-stranded DNA binding"/>
    <property type="evidence" value="ECO:0007669"/>
    <property type="project" value="TreeGrafter"/>
</dbReference>
<organism evidence="8 9">
    <name type="scientific">Pneumocystis wakefieldiae</name>
    <dbReference type="NCBI Taxonomy" id="38082"/>
    <lineage>
        <taxon>Eukaryota</taxon>
        <taxon>Fungi</taxon>
        <taxon>Dikarya</taxon>
        <taxon>Ascomycota</taxon>
        <taxon>Taphrinomycotina</taxon>
        <taxon>Pneumocystomycetes</taxon>
        <taxon>Pneumocystaceae</taxon>
        <taxon>Pneumocystis</taxon>
    </lineage>
</organism>
<dbReference type="AlphaFoldDB" id="A0A899FYX3"/>
<dbReference type="PANTHER" id="PTHR12749:SF0">
    <property type="entry name" value="DNA EXCISION REPAIR PROTEIN ERCC-1"/>
    <property type="match status" value="1"/>
</dbReference>
<sequence>MTESRDKPHILKDGKTTEGLLLGKTARATGLHAILVNPRQRENPVIKHIRNVPLEYKDSLADYILGTTTCALFLSLRYHQLHPEYIYNRIQMLGKRYLLRILLILVDIDNHETPIRELTKTCIIYNFTMILSWSFFEAGRYLETYKSFEHASFNMIQARNSDDYYSRLVECFSTIKSINRDDTFSMIGNFRSLKRAINADKEEIMMIGGWGEQKAVRFKKTVTLPFIVKDSPK</sequence>
<evidence type="ECO:0000259" key="7">
    <source>
        <dbReference type="Pfam" id="PF03834"/>
    </source>
</evidence>
<dbReference type="InterPro" id="IPR004579">
    <property type="entry name" value="ERCC1/RAD10/SWI10"/>
</dbReference>
<dbReference type="GO" id="GO:0070522">
    <property type="term" value="C:ERCC4-ERCC1 complex"/>
    <property type="evidence" value="ECO:0007669"/>
    <property type="project" value="TreeGrafter"/>
</dbReference>
<dbReference type="Proteomes" id="UP000663699">
    <property type="component" value="Chromosome 6"/>
</dbReference>
<dbReference type="Gene3D" id="1.10.150.20">
    <property type="entry name" value="5' to 3' exonuclease, C-terminal subdomain"/>
    <property type="match status" value="1"/>
</dbReference>
<keyword evidence="9" id="KW-1185">Reference proteome</keyword>
<dbReference type="GO" id="GO:0003684">
    <property type="term" value="F:damaged DNA binding"/>
    <property type="evidence" value="ECO:0007669"/>
    <property type="project" value="InterPro"/>
</dbReference>
<evidence type="ECO:0000313" key="9">
    <source>
        <dbReference type="Proteomes" id="UP000663699"/>
    </source>
</evidence>
<evidence type="ECO:0000256" key="6">
    <source>
        <dbReference type="ARBA" id="ARBA00023242"/>
    </source>
</evidence>
<evidence type="ECO:0000256" key="1">
    <source>
        <dbReference type="ARBA" id="ARBA00004123"/>
    </source>
</evidence>
<dbReference type="SUPFAM" id="SSF52980">
    <property type="entry name" value="Restriction endonuclease-like"/>
    <property type="match status" value="1"/>
</dbReference>
<evidence type="ECO:0000256" key="5">
    <source>
        <dbReference type="ARBA" id="ARBA00023204"/>
    </source>
</evidence>
<evidence type="ECO:0000256" key="4">
    <source>
        <dbReference type="ARBA" id="ARBA00023125"/>
    </source>
</evidence>
<accession>A0A899FYX3</accession>
<dbReference type="GO" id="GO:0006302">
    <property type="term" value="P:double-strand break repair"/>
    <property type="evidence" value="ECO:0007669"/>
    <property type="project" value="UniProtKB-ARBA"/>
</dbReference>
<protein>
    <recommendedName>
        <fullName evidence="7">ERCC1-like central domain-containing protein</fullName>
    </recommendedName>
</protein>
<evidence type="ECO:0000313" key="8">
    <source>
        <dbReference type="EMBL" id="QSL65515.1"/>
    </source>
</evidence>
<dbReference type="GO" id="GO:0000110">
    <property type="term" value="C:nucleotide-excision repair factor 1 complex"/>
    <property type="evidence" value="ECO:0007669"/>
    <property type="project" value="TreeGrafter"/>
</dbReference>
<reference evidence="8" key="1">
    <citation type="submission" date="2020-06" db="EMBL/GenBank/DDBJ databases">
        <title>Genomes of multiple members of Pneumocystis genus reveal paths to human pathogen Pneumocystis jirovecii.</title>
        <authorList>
            <person name="Cisse O.H."/>
            <person name="Ma L."/>
            <person name="Dekker J."/>
            <person name="Khil P."/>
            <person name="Jo J."/>
            <person name="Brenchley J."/>
            <person name="Blair R."/>
            <person name="Pahar B."/>
            <person name="Chabe M."/>
            <person name="Van Rompay K.A."/>
            <person name="Keesler R."/>
            <person name="Sukura A."/>
            <person name="Hirsch V."/>
            <person name="Kutty G."/>
            <person name="Liu Y."/>
            <person name="Peng L."/>
            <person name="Chen J."/>
            <person name="Song J."/>
            <person name="Weissenbacher-Lang C."/>
            <person name="Xu J."/>
            <person name="Upham N.S."/>
            <person name="Stajich J.E."/>
            <person name="Cuomo C.A."/>
            <person name="Cushion M.T."/>
            <person name="Kovacs J.A."/>
        </authorList>
    </citation>
    <scope>NUCLEOTIDE SEQUENCE</scope>
    <source>
        <strain evidence="8">2A</strain>
    </source>
</reference>
<dbReference type="GO" id="GO:0070914">
    <property type="term" value="P:UV-damage excision repair"/>
    <property type="evidence" value="ECO:0007669"/>
    <property type="project" value="TreeGrafter"/>
</dbReference>
<evidence type="ECO:0000256" key="3">
    <source>
        <dbReference type="ARBA" id="ARBA00022763"/>
    </source>
</evidence>
<keyword evidence="3" id="KW-0227">DNA damage</keyword>
<dbReference type="GO" id="GO:0006312">
    <property type="term" value="P:mitotic recombination"/>
    <property type="evidence" value="ECO:0007669"/>
    <property type="project" value="TreeGrafter"/>
</dbReference>
<keyword evidence="6" id="KW-0539">Nucleus</keyword>
<dbReference type="PANTHER" id="PTHR12749">
    <property type="entry name" value="EXCISION REPAIR CROSS-COMPLEMENTING 1 ERCC1"/>
    <property type="match status" value="1"/>
</dbReference>
<dbReference type="EMBL" id="CP054537">
    <property type="protein sequence ID" value="QSL65515.1"/>
    <property type="molecule type" value="Genomic_DNA"/>
</dbReference>
<evidence type="ECO:0000256" key="2">
    <source>
        <dbReference type="ARBA" id="ARBA00008283"/>
    </source>
</evidence>
<dbReference type="OrthoDB" id="10262814at2759"/>
<comment type="subcellular location">
    <subcellularLocation>
        <location evidence="1">Nucleus</location>
    </subcellularLocation>
</comment>
<feature type="domain" description="ERCC1-like central" evidence="7">
    <location>
        <begin position="34"/>
        <end position="146"/>
    </location>
</feature>
<dbReference type="Pfam" id="PF03834">
    <property type="entry name" value="Rad10"/>
    <property type="match status" value="1"/>
</dbReference>
<dbReference type="InterPro" id="IPR010994">
    <property type="entry name" value="RuvA_2-like"/>
</dbReference>
<comment type="similarity">
    <text evidence="2">Belongs to the ERCC1/RAD10/SWI10 family.</text>
</comment>
<proteinExistence type="inferred from homology"/>
<dbReference type="SUPFAM" id="SSF47781">
    <property type="entry name" value="RuvA domain 2-like"/>
    <property type="match status" value="1"/>
</dbReference>
<dbReference type="Gene3D" id="3.40.50.10130">
    <property type="match status" value="1"/>
</dbReference>
<dbReference type="InterPro" id="IPR047260">
    <property type="entry name" value="ERCC1-like_central_dom"/>
</dbReference>